<accession>A0AAU9EB28</accession>
<gene>
    <name evidence="6" type="ORF">HLPR_00680</name>
</gene>
<sequence length="257" mass="29281">MNNVEIKNLNYSYVNKEIIKDISLSISHGSFNCILGPNGSGKTTLVKNIVKLLYPSKDTIYISNKEINEYKRKELSRKIALVPQSTIIEYDFTVEEIVMMGRMPYQKRFKTETEEDYLIVKESMIKTDTYVLKDRFINNLSGGEKQRAIIARAIAQEPQVLVLDEPVSYLDIHHQVEIMKLIKKLSLEKGITVITILHDVNLAIEYADNIVLLKDGKVYSSGSSENIVNEKSIKEVYDVNVAVIKNPITGSKYVIPY</sequence>
<dbReference type="PANTHER" id="PTHR42794:SF1">
    <property type="entry name" value="HEMIN IMPORT ATP-BINDING PROTEIN HMUV"/>
    <property type="match status" value="1"/>
</dbReference>
<evidence type="ECO:0000256" key="4">
    <source>
        <dbReference type="ARBA" id="ARBA00022967"/>
    </source>
</evidence>
<keyword evidence="4" id="KW-1278">Translocase</keyword>
<dbReference type="Proteomes" id="UP001321786">
    <property type="component" value="Chromosome"/>
</dbReference>
<dbReference type="PROSITE" id="PS50893">
    <property type="entry name" value="ABC_TRANSPORTER_2"/>
    <property type="match status" value="1"/>
</dbReference>
<dbReference type="GO" id="GO:0016887">
    <property type="term" value="F:ATP hydrolysis activity"/>
    <property type="evidence" value="ECO:0007669"/>
    <property type="project" value="InterPro"/>
</dbReference>
<dbReference type="CDD" id="cd03214">
    <property type="entry name" value="ABC_Iron-Siderophores_B12_Hemin"/>
    <property type="match status" value="1"/>
</dbReference>
<evidence type="ECO:0000313" key="6">
    <source>
        <dbReference type="EMBL" id="BEP27737.1"/>
    </source>
</evidence>
<dbReference type="RefSeq" id="WP_338536107.1">
    <property type="nucleotide sequence ID" value="NZ_AP028654.1"/>
</dbReference>
<dbReference type="KEGG" id="hprf:HLPR_00680"/>
<evidence type="ECO:0000256" key="3">
    <source>
        <dbReference type="ARBA" id="ARBA00022840"/>
    </source>
</evidence>
<dbReference type="AlphaFoldDB" id="A0AAU9EB28"/>
<evidence type="ECO:0000256" key="2">
    <source>
        <dbReference type="ARBA" id="ARBA00022741"/>
    </source>
</evidence>
<dbReference type="InterPro" id="IPR027417">
    <property type="entry name" value="P-loop_NTPase"/>
</dbReference>
<dbReference type="PANTHER" id="PTHR42794">
    <property type="entry name" value="HEMIN IMPORT ATP-BINDING PROTEIN HMUV"/>
    <property type="match status" value="1"/>
</dbReference>
<dbReference type="EMBL" id="AP028654">
    <property type="protein sequence ID" value="BEP27737.1"/>
    <property type="molecule type" value="Genomic_DNA"/>
</dbReference>
<dbReference type="FunFam" id="3.40.50.300:FF:000134">
    <property type="entry name" value="Iron-enterobactin ABC transporter ATP-binding protein"/>
    <property type="match status" value="1"/>
</dbReference>
<dbReference type="InterPro" id="IPR003439">
    <property type="entry name" value="ABC_transporter-like_ATP-bd"/>
</dbReference>
<evidence type="ECO:0000259" key="5">
    <source>
        <dbReference type="PROSITE" id="PS50893"/>
    </source>
</evidence>
<dbReference type="SMART" id="SM00382">
    <property type="entry name" value="AAA"/>
    <property type="match status" value="1"/>
</dbReference>
<dbReference type="InterPro" id="IPR003593">
    <property type="entry name" value="AAA+_ATPase"/>
</dbReference>
<dbReference type="SUPFAM" id="SSF52540">
    <property type="entry name" value="P-loop containing nucleoside triphosphate hydrolases"/>
    <property type="match status" value="1"/>
</dbReference>
<name>A0AAU9EB28_9FIRM</name>
<keyword evidence="7" id="KW-1185">Reference proteome</keyword>
<feature type="domain" description="ABC transporter" evidence="5">
    <location>
        <begin position="4"/>
        <end position="240"/>
    </location>
</feature>
<keyword evidence="2" id="KW-0547">Nucleotide-binding</keyword>
<dbReference type="InterPro" id="IPR017871">
    <property type="entry name" value="ABC_transporter-like_CS"/>
</dbReference>
<dbReference type="PROSITE" id="PS00211">
    <property type="entry name" value="ABC_TRANSPORTER_1"/>
    <property type="match status" value="1"/>
</dbReference>
<keyword evidence="1" id="KW-0813">Transport</keyword>
<proteinExistence type="predicted"/>
<dbReference type="Pfam" id="PF00005">
    <property type="entry name" value="ABC_tran"/>
    <property type="match status" value="1"/>
</dbReference>
<keyword evidence="3 6" id="KW-0067">ATP-binding</keyword>
<dbReference type="Gene3D" id="3.40.50.300">
    <property type="entry name" value="P-loop containing nucleotide triphosphate hydrolases"/>
    <property type="match status" value="1"/>
</dbReference>
<organism evidence="6 7">
    <name type="scientific">Helicovermis profundi</name>
    <dbReference type="NCBI Taxonomy" id="3065157"/>
    <lineage>
        <taxon>Bacteria</taxon>
        <taxon>Bacillati</taxon>
        <taxon>Bacillota</taxon>
        <taxon>Clostridia</taxon>
        <taxon>Helicovermis</taxon>
    </lineage>
</organism>
<evidence type="ECO:0000256" key="1">
    <source>
        <dbReference type="ARBA" id="ARBA00022448"/>
    </source>
</evidence>
<reference evidence="6 7" key="1">
    <citation type="submission" date="2023-08" db="EMBL/GenBank/DDBJ databases">
        <title>Helicovermis profunda gen. nov., sp. nov., a novel mesophilic, fermentative bacterium within the Bacillota from a deep-sea hydrothermal vent chimney.</title>
        <authorList>
            <person name="Miyazaki U."/>
            <person name="Mizutani D."/>
            <person name="Hashimoto Y."/>
            <person name="Tame A."/>
            <person name="Sawayama S."/>
            <person name="Miyazaki J."/>
            <person name="Takai K."/>
            <person name="Nakagawa S."/>
        </authorList>
    </citation>
    <scope>NUCLEOTIDE SEQUENCE [LARGE SCALE GENOMIC DNA]</scope>
    <source>
        <strain evidence="6 7">S502</strain>
    </source>
</reference>
<evidence type="ECO:0000313" key="7">
    <source>
        <dbReference type="Proteomes" id="UP001321786"/>
    </source>
</evidence>
<dbReference type="GO" id="GO:0005524">
    <property type="term" value="F:ATP binding"/>
    <property type="evidence" value="ECO:0007669"/>
    <property type="project" value="UniProtKB-KW"/>
</dbReference>
<protein>
    <submittedName>
        <fullName evidence="6">ABC transporter ATP-binding protein</fullName>
    </submittedName>
</protein>